<dbReference type="Proteomes" id="UP000000304">
    <property type="component" value="Chromosome 3R"/>
</dbReference>
<dbReference type="HOGENOM" id="CLU_388445_0_0_1"/>
<dbReference type="GO" id="GO:0031267">
    <property type="term" value="F:small GTPase binding"/>
    <property type="evidence" value="ECO:0007669"/>
    <property type="project" value="EnsemblMetazoa"/>
</dbReference>
<dbReference type="GO" id="GO:0036063">
    <property type="term" value="C:acroblast"/>
    <property type="evidence" value="ECO:0007669"/>
    <property type="project" value="EnsemblMetazoa"/>
</dbReference>
<dbReference type="InterPro" id="IPR052802">
    <property type="entry name" value="KNTC1"/>
</dbReference>
<evidence type="ECO:0000313" key="3">
    <source>
        <dbReference type="Proteomes" id="UP000000304"/>
    </source>
</evidence>
<dbReference type="GO" id="GO:0007030">
    <property type="term" value="P:Golgi organization"/>
    <property type="evidence" value="ECO:0007669"/>
    <property type="project" value="EnsemblMetazoa"/>
</dbReference>
<dbReference type="GO" id="GO:0051233">
    <property type="term" value="C:spindle midzone"/>
    <property type="evidence" value="ECO:0007669"/>
    <property type="project" value="EnsemblMetazoa"/>
</dbReference>
<keyword evidence="3" id="KW-1185">Reference proteome</keyword>
<dbReference type="GO" id="GO:0005795">
    <property type="term" value="C:Golgi stack"/>
    <property type="evidence" value="ECO:0007669"/>
    <property type="project" value="EnsemblMetazoa"/>
</dbReference>
<name>B4QSN7_DROSI</name>
<dbReference type="InterPro" id="IPR019527">
    <property type="entry name" value="RZZ-complex_KNTC1/ROD_C"/>
</dbReference>
<dbReference type="PANTHER" id="PTHR15688">
    <property type="entry name" value="KINETOCHORE-ASSOCIATED PROTEIN 1"/>
    <property type="match status" value="1"/>
</dbReference>
<organism evidence="2 3">
    <name type="scientific">Drosophila simulans</name>
    <name type="common">Fruit fly</name>
    <dbReference type="NCBI Taxonomy" id="7240"/>
    <lineage>
        <taxon>Eukaryota</taxon>
        <taxon>Metazoa</taxon>
        <taxon>Ecdysozoa</taxon>
        <taxon>Arthropoda</taxon>
        <taxon>Hexapoda</taxon>
        <taxon>Insecta</taxon>
        <taxon>Pterygota</taxon>
        <taxon>Neoptera</taxon>
        <taxon>Endopterygota</taxon>
        <taxon>Diptera</taxon>
        <taxon>Brachycera</taxon>
        <taxon>Muscomorpha</taxon>
        <taxon>Ephydroidea</taxon>
        <taxon>Drosophilidae</taxon>
        <taxon>Drosophila</taxon>
        <taxon>Sophophora</taxon>
    </lineage>
</organism>
<dbReference type="AlphaFoldDB" id="B4QSN7"/>
<dbReference type="PhylomeDB" id="B4QSN7"/>
<feature type="domain" description="RZZ complex subunit KNTC1/ROD C-terminal" evidence="1">
    <location>
        <begin position="165"/>
        <end position="706"/>
    </location>
</feature>
<dbReference type="STRING" id="7240.B4QSN7"/>
<dbReference type="GO" id="GO:0007094">
    <property type="term" value="P:mitotic spindle assembly checkpoint signaling"/>
    <property type="evidence" value="ECO:0007669"/>
    <property type="project" value="EnsemblMetazoa"/>
</dbReference>
<dbReference type="GO" id="GO:0005828">
    <property type="term" value="C:kinetochore microtubule"/>
    <property type="evidence" value="ECO:0007669"/>
    <property type="project" value="EnsemblMetazoa"/>
</dbReference>
<proteinExistence type="predicted"/>
<dbReference type="GO" id="GO:0000070">
    <property type="term" value="P:mitotic sister chromatid segregation"/>
    <property type="evidence" value="ECO:0007669"/>
    <property type="project" value="EnsemblMetazoa"/>
</dbReference>
<evidence type="ECO:0000259" key="1">
    <source>
        <dbReference type="Pfam" id="PF10493"/>
    </source>
</evidence>
<dbReference type="OrthoDB" id="343783at2759"/>
<reference evidence="2 3" key="1">
    <citation type="journal article" date="2007" name="Nature">
        <title>Evolution of genes and genomes on the Drosophila phylogeny.</title>
        <authorList>
            <consortium name="Drosophila 12 Genomes Consortium"/>
            <person name="Clark A.G."/>
            <person name="Eisen M.B."/>
            <person name="Smith D.R."/>
            <person name="Bergman C.M."/>
            <person name="Oliver B."/>
            <person name="Markow T.A."/>
            <person name="Kaufman T.C."/>
            <person name="Kellis M."/>
            <person name="Gelbart W."/>
            <person name="Iyer V.N."/>
            <person name="Pollard D.A."/>
            <person name="Sackton T.B."/>
            <person name="Larracuente A.M."/>
            <person name="Singh N.D."/>
            <person name="Abad J.P."/>
            <person name="Abt D.N."/>
            <person name="Adryan B."/>
            <person name="Aguade M."/>
            <person name="Akashi H."/>
            <person name="Anderson W.W."/>
            <person name="Aquadro C.F."/>
            <person name="Ardell D.H."/>
            <person name="Arguello R."/>
            <person name="Artieri C.G."/>
            <person name="Barbash D.A."/>
            <person name="Barker D."/>
            <person name="Barsanti P."/>
            <person name="Batterham P."/>
            <person name="Batzoglou S."/>
            <person name="Begun D."/>
            <person name="Bhutkar A."/>
            <person name="Blanco E."/>
            <person name="Bosak S.A."/>
            <person name="Bradley R.K."/>
            <person name="Brand A.D."/>
            <person name="Brent M.R."/>
            <person name="Brooks A.N."/>
            <person name="Brown R.H."/>
            <person name="Butlin R.K."/>
            <person name="Caggese C."/>
            <person name="Calvi B.R."/>
            <person name="Bernardo de Carvalho A."/>
            <person name="Caspi A."/>
            <person name="Castrezana S."/>
            <person name="Celniker S.E."/>
            <person name="Chang J.L."/>
            <person name="Chapple C."/>
            <person name="Chatterji S."/>
            <person name="Chinwalla A."/>
            <person name="Civetta A."/>
            <person name="Clifton S.W."/>
            <person name="Comeron J.M."/>
            <person name="Costello J.C."/>
            <person name="Coyne J.A."/>
            <person name="Daub J."/>
            <person name="David R.G."/>
            <person name="Delcher A.L."/>
            <person name="Delehaunty K."/>
            <person name="Do C.B."/>
            <person name="Ebling H."/>
            <person name="Edwards K."/>
            <person name="Eickbush T."/>
            <person name="Evans J.D."/>
            <person name="Filipski A."/>
            <person name="Findeiss S."/>
            <person name="Freyhult E."/>
            <person name="Fulton L."/>
            <person name="Fulton R."/>
            <person name="Garcia A.C."/>
            <person name="Gardiner A."/>
            <person name="Garfield D.A."/>
            <person name="Garvin B.E."/>
            <person name="Gibson G."/>
            <person name="Gilbert D."/>
            <person name="Gnerre S."/>
            <person name="Godfrey J."/>
            <person name="Good R."/>
            <person name="Gotea V."/>
            <person name="Gravely B."/>
            <person name="Greenberg A.J."/>
            <person name="Griffiths-Jones S."/>
            <person name="Gross S."/>
            <person name="Guigo R."/>
            <person name="Gustafson E.A."/>
            <person name="Haerty W."/>
            <person name="Hahn M.W."/>
            <person name="Halligan D.L."/>
            <person name="Halpern A.L."/>
            <person name="Halter G.M."/>
            <person name="Han M.V."/>
            <person name="Heger A."/>
            <person name="Hillier L."/>
            <person name="Hinrichs A.S."/>
            <person name="Holmes I."/>
            <person name="Hoskins R.A."/>
            <person name="Hubisz M.J."/>
            <person name="Hultmark D."/>
            <person name="Huntley M.A."/>
            <person name="Jaffe D.B."/>
            <person name="Jagadeeshan S."/>
            <person name="Jeck W.R."/>
            <person name="Johnson J."/>
            <person name="Jones C.D."/>
            <person name="Jordan W.C."/>
            <person name="Karpen G.H."/>
            <person name="Kataoka E."/>
            <person name="Keightley P.D."/>
            <person name="Kheradpour P."/>
            <person name="Kirkness E.F."/>
            <person name="Koerich L.B."/>
            <person name="Kristiansen K."/>
            <person name="Kudrna D."/>
            <person name="Kulathinal R.J."/>
            <person name="Kumar S."/>
            <person name="Kwok R."/>
            <person name="Lander E."/>
            <person name="Langley C.H."/>
            <person name="Lapoint R."/>
            <person name="Lazzaro B.P."/>
            <person name="Lee S.J."/>
            <person name="Levesque L."/>
            <person name="Li R."/>
            <person name="Lin C.F."/>
            <person name="Lin M.F."/>
            <person name="Lindblad-Toh K."/>
            <person name="Llopart A."/>
            <person name="Long M."/>
            <person name="Low L."/>
            <person name="Lozovsky E."/>
            <person name="Lu J."/>
            <person name="Luo M."/>
            <person name="Machado C.A."/>
            <person name="Makalowski W."/>
            <person name="Marzo M."/>
            <person name="Matsuda M."/>
            <person name="Matzkin L."/>
            <person name="McAllister B."/>
            <person name="McBride C.S."/>
            <person name="McKernan B."/>
            <person name="McKernan K."/>
            <person name="Mendez-Lago M."/>
            <person name="Minx P."/>
            <person name="Mollenhauer M.U."/>
            <person name="Montooth K."/>
            <person name="Mount S.M."/>
            <person name="Mu X."/>
            <person name="Myers E."/>
            <person name="Negre B."/>
            <person name="Newfeld S."/>
            <person name="Nielsen R."/>
            <person name="Noor M.A."/>
            <person name="O'Grady P."/>
            <person name="Pachter L."/>
            <person name="Papaceit M."/>
            <person name="Parisi M.J."/>
            <person name="Parisi M."/>
            <person name="Parts L."/>
            <person name="Pedersen J.S."/>
            <person name="Pesole G."/>
            <person name="Phillippy A.M."/>
            <person name="Ponting C.P."/>
            <person name="Pop M."/>
            <person name="Porcelli D."/>
            <person name="Powell J.R."/>
            <person name="Prohaska S."/>
            <person name="Pruitt K."/>
            <person name="Puig M."/>
            <person name="Quesneville H."/>
            <person name="Ram K.R."/>
            <person name="Rand D."/>
            <person name="Rasmussen M.D."/>
            <person name="Reed L.K."/>
            <person name="Reenan R."/>
            <person name="Reily A."/>
            <person name="Remington K.A."/>
            <person name="Rieger T.T."/>
            <person name="Ritchie M.G."/>
            <person name="Robin C."/>
            <person name="Rogers Y.H."/>
            <person name="Rohde C."/>
            <person name="Rozas J."/>
            <person name="Rubenfield M.J."/>
            <person name="Ruiz A."/>
            <person name="Russo S."/>
            <person name="Salzberg S.L."/>
            <person name="Sanchez-Gracia A."/>
            <person name="Saranga D.J."/>
            <person name="Sato H."/>
            <person name="Schaeffer S.W."/>
            <person name="Schatz M.C."/>
            <person name="Schlenke T."/>
            <person name="Schwartz R."/>
            <person name="Segarra C."/>
            <person name="Singh R.S."/>
            <person name="Sirot L."/>
            <person name="Sirota M."/>
            <person name="Sisneros N.B."/>
            <person name="Smith C.D."/>
            <person name="Smith T.F."/>
            <person name="Spieth J."/>
            <person name="Stage D.E."/>
            <person name="Stark A."/>
            <person name="Stephan W."/>
            <person name="Strausberg R.L."/>
            <person name="Strempel S."/>
            <person name="Sturgill D."/>
            <person name="Sutton G."/>
            <person name="Sutton G.G."/>
            <person name="Tao W."/>
            <person name="Teichmann S."/>
            <person name="Tobari Y.N."/>
            <person name="Tomimura Y."/>
            <person name="Tsolas J.M."/>
            <person name="Valente V.L."/>
            <person name="Venter E."/>
            <person name="Venter J.C."/>
            <person name="Vicario S."/>
            <person name="Vieira F.G."/>
            <person name="Vilella A.J."/>
            <person name="Villasante A."/>
            <person name="Walenz B."/>
            <person name="Wang J."/>
            <person name="Wasserman M."/>
            <person name="Watts T."/>
            <person name="Wilson D."/>
            <person name="Wilson R.K."/>
            <person name="Wing R.A."/>
            <person name="Wolfner M.F."/>
            <person name="Wong A."/>
            <person name="Wong G.K."/>
            <person name="Wu C.I."/>
            <person name="Wu G."/>
            <person name="Yamamoto D."/>
            <person name="Yang H.P."/>
            <person name="Yang S.P."/>
            <person name="Yorke J.A."/>
            <person name="Yoshida K."/>
            <person name="Zdobnov E."/>
            <person name="Zhang P."/>
            <person name="Zhang Y."/>
            <person name="Zimin A.V."/>
            <person name="Baldwin J."/>
            <person name="Abdouelleil A."/>
            <person name="Abdulkadir J."/>
            <person name="Abebe A."/>
            <person name="Abera B."/>
            <person name="Abreu J."/>
            <person name="Acer S.C."/>
            <person name="Aftuck L."/>
            <person name="Alexander A."/>
            <person name="An P."/>
            <person name="Anderson E."/>
            <person name="Anderson S."/>
            <person name="Arachi H."/>
            <person name="Azer M."/>
            <person name="Bachantsang P."/>
            <person name="Barry A."/>
            <person name="Bayul T."/>
            <person name="Berlin A."/>
            <person name="Bessette D."/>
            <person name="Bloom T."/>
            <person name="Blye J."/>
            <person name="Boguslavskiy L."/>
            <person name="Bonnet C."/>
            <person name="Boukhgalter B."/>
            <person name="Bourzgui I."/>
            <person name="Brown A."/>
            <person name="Cahill P."/>
            <person name="Channer S."/>
            <person name="Cheshatsang Y."/>
            <person name="Chuda L."/>
            <person name="Citroen M."/>
            <person name="Collymore A."/>
            <person name="Cooke P."/>
            <person name="Costello M."/>
            <person name="D'Aco K."/>
            <person name="Daza R."/>
            <person name="De Haan G."/>
            <person name="DeGray S."/>
            <person name="DeMaso C."/>
            <person name="Dhargay N."/>
            <person name="Dooley K."/>
            <person name="Dooley E."/>
            <person name="Doricent M."/>
            <person name="Dorje P."/>
            <person name="Dorjee K."/>
            <person name="Dupes A."/>
            <person name="Elong R."/>
            <person name="Falk J."/>
            <person name="Farina A."/>
            <person name="Faro S."/>
            <person name="Ferguson D."/>
            <person name="Fisher S."/>
            <person name="Foley C.D."/>
            <person name="Franke A."/>
            <person name="Friedrich D."/>
            <person name="Gadbois L."/>
            <person name="Gearin G."/>
            <person name="Gearin C.R."/>
            <person name="Giannoukos G."/>
            <person name="Goode T."/>
            <person name="Graham J."/>
            <person name="Grandbois E."/>
            <person name="Grewal S."/>
            <person name="Gyaltsen K."/>
            <person name="Hafez N."/>
            <person name="Hagos B."/>
            <person name="Hall J."/>
            <person name="Henson C."/>
            <person name="Hollinger A."/>
            <person name="Honan T."/>
            <person name="Huard M.D."/>
            <person name="Hughes L."/>
            <person name="Hurhula B."/>
            <person name="Husby M.E."/>
            <person name="Kamat A."/>
            <person name="Kanga B."/>
            <person name="Kashin S."/>
            <person name="Khazanovich D."/>
            <person name="Kisner P."/>
            <person name="Lance K."/>
            <person name="Lara M."/>
            <person name="Lee W."/>
            <person name="Lennon N."/>
            <person name="Letendre F."/>
            <person name="LeVine R."/>
            <person name="Lipovsky A."/>
            <person name="Liu X."/>
            <person name="Liu J."/>
            <person name="Liu S."/>
            <person name="Lokyitsang T."/>
            <person name="Lokyitsang Y."/>
            <person name="Lubonja R."/>
            <person name="Lui A."/>
            <person name="MacDonald P."/>
            <person name="Magnisalis V."/>
            <person name="Maru K."/>
            <person name="Matthews C."/>
            <person name="McCusker W."/>
            <person name="McDonough S."/>
            <person name="Mehta T."/>
            <person name="Meldrim J."/>
            <person name="Meneus L."/>
            <person name="Mihai O."/>
            <person name="Mihalev A."/>
            <person name="Mihova T."/>
            <person name="Mittelman R."/>
            <person name="Mlenga V."/>
            <person name="Montmayeur A."/>
            <person name="Mulrain L."/>
            <person name="Navidi A."/>
            <person name="Naylor J."/>
            <person name="Negash T."/>
            <person name="Nguyen T."/>
            <person name="Nguyen N."/>
            <person name="Nicol R."/>
            <person name="Norbu C."/>
            <person name="Norbu N."/>
            <person name="Novod N."/>
            <person name="O'Neill B."/>
            <person name="Osman S."/>
            <person name="Markiewicz E."/>
            <person name="Oyono O.L."/>
            <person name="Patti C."/>
            <person name="Phunkhang P."/>
            <person name="Pierre F."/>
            <person name="Priest M."/>
            <person name="Raghuraman S."/>
            <person name="Rege F."/>
            <person name="Reyes R."/>
            <person name="Rise C."/>
            <person name="Rogov P."/>
            <person name="Ross K."/>
            <person name="Ryan E."/>
            <person name="Settipalli S."/>
            <person name="Shea T."/>
            <person name="Sherpa N."/>
            <person name="Shi L."/>
            <person name="Shih D."/>
            <person name="Sparrow T."/>
            <person name="Spaulding J."/>
            <person name="Stalker J."/>
            <person name="Stange-Thomann N."/>
            <person name="Stavropoulos S."/>
            <person name="Stone C."/>
            <person name="Strader C."/>
            <person name="Tesfaye S."/>
            <person name="Thomson T."/>
            <person name="Thoulutsang Y."/>
            <person name="Thoulutsang D."/>
            <person name="Topham K."/>
            <person name="Topping I."/>
            <person name="Tsamla T."/>
            <person name="Vassiliev H."/>
            <person name="Vo A."/>
            <person name="Wangchuk T."/>
            <person name="Wangdi T."/>
            <person name="Weiand M."/>
            <person name="Wilkinson J."/>
            <person name="Wilson A."/>
            <person name="Yadav S."/>
            <person name="Young G."/>
            <person name="Yu Q."/>
            <person name="Zembek L."/>
            <person name="Zhong D."/>
            <person name="Zimmer A."/>
            <person name="Zwirko Z."/>
            <person name="Jaffe D.B."/>
            <person name="Alvarez P."/>
            <person name="Brockman W."/>
            <person name="Butler J."/>
            <person name="Chin C."/>
            <person name="Gnerre S."/>
            <person name="Grabherr M."/>
            <person name="Kleber M."/>
            <person name="Mauceli E."/>
            <person name="MacCallum I."/>
        </authorList>
    </citation>
    <scope>NUCLEOTIDE SEQUENCE [LARGE SCALE GENOMIC DNA]</scope>
    <source>
        <strain evidence="3">white501</strain>
    </source>
</reference>
<accession>B4QSN7</accession>
<sequence length="711" mass="82533">MDNYRGPAEESFTIKQLDVQLFERMSKDFGFDYQKILITQILSILSAQELRFEVKRDTFGDEELVMLSSAQEMRDMCQPYINEINNVELFTSKLKHFIEDINIYFYELYMCVITLLMYFDSAPKEMEIWMNILHFLRHKMITRRRNRPGQVETDTWLKSQRENGVMPKISRYRLPFKPIVEQPLKDILDSELNVDNCQSWFPLIQMYTALKGSKDSSQNCDYFCMSAVKNSISEYKSKNDSESWSLHPTNNAFLQSILRLVEKVNNPNKAFLILYFVSNYARDGADQVEASYECWKFVKEKGHLITDPKSREQVAKVKRRYPIQKTQHLLYVYGLTDEKLLRQVENPTELIQALYHHELILKSSKVDINALVAEIAKLHDLCLATIQYRLLQKWLALTMESTGDGTILEETFMEEQNWPEQANGAESSNSQDASENVNRAFYILSSWPKAEAVKFLVGLIFKGGSVNTSTQLQMYECYSKLNDGSNSFTNTISQRQFISIKCVHELKALGYKSNLEKFSDDHCNKIDILKMIWQRNAQNPLSLEVMANICLGFDIHLPQIWNGILKRMVMFHMVRELNALLDVLSCRPHLLHLDGLAQAWDYVLCHPLQNAVELRSFKQEELLHKTLLRLQGCPVVHALNLLQFAQLCTVVHRPHMAAALLTFCQSAEQRQKIKKMIHSHPVENLRQQILDLEDAGILPVVLNFALKELNL</sequence>
<dbReference type="Pfam" id="PF10493">
    <property type="entry name" value="Rod_C"/>
    <property type="match status" value="1"/>
</dbReference>
<dbReference type="GO" id="GO:1990423">
    <property type="term" value="C:RZZ complex"/>
    <property type="evidence" value="ECO:0007669"/>
    <property type="project" value="EnsemblMetazoa"/>
</dbReference>
<gene>
    <name evidence="2" type="primary">Dsim\GD21586</name>
    <name evidence="2" type="ORF">Dsim_GD21586</name>
</gene>
<evidence type="ECO:0000313" key="2">
    <source>
        <dbReference type="EMBL" id="EDX15134.1"/>
    </source>
</evidence>
<dbReference type="EMBL" id="CM000364">
    <property type="protein sequence ID" value="EDX15134.1"/>
    <property type="molecule type" value="Genomic_DNA"/>
</dbReference>
<dbReference type="PANTHER" id="PTHR15688:SF1">
    <property type="entry name" value="KINETOCHORE-ASSOCIATED PROTEIN 1"/>
    <property type="match status" value="1"/>
</dbReference>
<protein>
    <submittedName>
        <fullName evidence="2">GD21586</fullName>
    </submittedName>
</protein>
<dbReference type="GO" id="GO:1903394">
    <property type="term" value="P:protein localization to kinetochore involved in kinetochore assembly"/>
    <property type="evidence" value="ECO:0007669"/>
    <property type="project" value="TreeGrafter"/>
</dbReference>
<dbReference type="OMA" id="ITIANGC"/>